<sequence>MSTRIRALVPFIPYIAVSIVHVVARFLDHPIDGPTKLMLMPALALGVIWASASIRPWPRGVIALLVASVLFSWLGDGAAVFFPMFEDELPMMLLCFGLAHVGYLLLMWRARGIAVRRIPVWAPLYVLAYVALILILMPHTGALTFPVMIYGLLLAGTAAMASRCGPVIAWGGAWFLVSDAILSLRIFLPESMPDWTSGMVMLTYTLGQGLIAAGITAALRRRAAQEAAGGLAGPAAPVHPAGPARSVGQGAPEAPEATS</sequence>
<protein>
    <submittedName>
        <fullName evidence="8">Putative membrane protein YhhN</fullName>
    </submittedName>
</protein>
<keyword evidence="9" id="KW-1185">Reference proteome</keyword>
<evidence type="ECO:0000313" key="9">
    <source>
        <dbReference type="Proteomes" id="UP000295601"/>
    </source>
</evidence>
<feature type="region of interest" description="Disordered" evidence="6">
    <location>
        <begin position="230"/>
        <end position="259"/>
    </location>
</feature>
<evidence type="ECO:0000256" key="7">
    <source>
        <dbReference type="SAM" id="Phobius"/>
    </source>
</evidence>
<dbReference type="Pfam" id="PF07947">
    <property type="entry name" value="YhhN"/>
    <property type="match status" value="1"/>
</dbReference>
<keyword evidence="3 7" id="KW-0812">Transmembrane</keyword>
<reference evidence="8 9" key="1">
    <citation type="submission" date="2019-03" db="EMBL/GenBank/DDBJ databases">
        <title>Genomic analyses of the natural microbiome of Caenorhabditis elegans.</title>
        <authorList>
            <person name="Samuel B."/>
        </authorList>
    </citation>
    <scope>NUCLEOTIDE SEQUENCE [LARGE SCALE GENOMIC DNA]</scope>
    <source>
        <strain evidence="8 9">JUb18</strain>
    </source>
</reference>
<feature type="transmembrane region" description="Helical" evidence="7">
    <location>
        <begin position="200"/>
        <end position="219"/>
    </location>
</feature>
<dbReference type="AlphaFoldDB" id="A0A4V3CYI3"/>
<dbReference type="EMBL" id="SNYA01000002">
    <property type="protein sequence ID" value="TDP94228.1"/>
    <property type="molecule type" value="Genomic_DNA"/>
</dbReference>
<feature type="transmembrane region" description="Helical" evidence="7">
    <location>
        <begin position="120"/>
        <end position="137"/>
    </location>
</feature>
<feature type="transmembrane region" description="Helical" evidence="7">
    <location>
        <begin position="61"/>
        <end position="85"/>
    </location>
</feature>
<dbReference type="Proteomes" id="UP000295601">
    <property type="component" value="Unassembled WGS sequence"/>
</dbReference>
<keyword evidence="4 7" id="KW-1133">Transmembrane helix</keyword>
<feature type="transmembrane region" description="Helical" evidence="7">
    <location>
        <begin position="7"/>
        <end position="26"/>
    </location>
</feature>
<dbReference type="GO" id="GO:0016787">
    <property type="term" value="F:hydrolase activity"/>
    <property type="evidence" value="ECO:0007669"/>
    <property type="project" value="TreeGrafter"/>
</dbReference>
<feature type="compositionally biased region" description="Low complexity" evidence="6">
    <location>
        <begin position="230"/>
        <end position="245"/>
    </location>
</feature>
<evidence type="ECO:0000256" key="1">
    <source>
        <dbReference type="ARBA" id="ARBA00004141"/>
    </source>
</evidence>
<proteinExistence type="inferred from homology"/>
<name>A0A4V3CYI3_9MICO</name>
<organism evidence="8 9">
    <name type="scientific">Leucobacter luti</name>
    <dbReference type="NCBI Taxonomy" id="340320"/>
    <lineage>
        <taxon>Bacteria</taxon>
        <taxon>Bacillati</taxon>
        <taxon>Actinomycetota</taxon>
        <taxon>Actinomycetes</taxon>
        <taxon>Micrococcales</taxon>
        <taxon>Microbacteriaceae</taxon>
        <taxon>Leucobacter</taxon>
    </lineage>
</organism>
<dbReference type="InterPro" id="IPR012506">
    <property type="entry name" value="TMEM86B-like"/>
</dbReference>
<feature type="transmembrane region" description="Helical" evidence="7">
    <location>
        <begin position="168"/>
        <end position="188"/>
    </location>
</feature>
<keyword evidence="5 7" id="KW-0472">Membrane</keyword>
<comment type="similarity">
    <text evidence="2">Belongs to the TMEM86 family.</text>
</comment>
<feature type="transmembrane region" description="Helical" evidence="7">
    <location>
        <begin position="143"/>
        <end position="161"/>
    </location>
</feature>
<dbReference type="PANTHER" id="PTHR31885:SF6">
    <property type="entry name" value="GH04784P"/>
    <property type="match status" value="1"/>
</dbReference>
<feature type="transmembrane region" description="Helical" evidence="7">
    <location>
        <begin position="91"/>
        <end position="108"/>
    </location>
</feature>
<feature type="transmembrane region" description="Helical" evidence="7">
    <location>
        <begin position="38"/>
        <end position="54"/>
    </location>
</feature>
<dbReference type="PANTHER" id="PTHR31885">
    <property type="entry name" value="GH04784P"/>
    <property type="match status" value="1"/>
</dbReference>
<evidence type="ECO:0000256" key="5">
    <source>
        <dbReference type="ARBA" id="ARBA00023136"/>
    </source>
</evidence>
<dbReference type="GO" id="GO:0016020">
    <property type="term" value="C:membrane"/>
    <property type="evidence" value="ECO:0007669"/>
    <property type="project" value="UniProtKB-SubCell"/>
</dbReference>
<gene>
    <name evidence="8" type="ORF">EDF62_0635</name>
</gene>
<evidence type="ECO:0000256" key="2">
    <source>
        <dbReference type="ARBA" id="ARBA00007375"/>
    </source>
</evidence>
<evidence type="ECO:0000313" key="8">
    <source>
        <dbReference type="EMBL" id="TDP94228.1"/>
    </source>
</evidence>
<evidence type="ECO:0000256" key="6">
    <source>
        <dbReference type="SAM" id="MobiDB-lite"/>
    </source>
</evidence>
<comment type="caution">
    <text evidence="8">The sequence shown here is derived from an EMBL/GenBank/DDBJ whole genome shotgun (WGS) entry which is preliminary data.</text>
</comment>
<evidence type="ECO:0000256" key="4">
    <source>
        <dbReference type="ARBA" id="ARBA00022989"/>
    </source>
</evidence>
<accession>A0A4V3CYI3</accession>
<comment type="subcellular location">
    <subcellularLocation>
        <location evidence="1">Membrane</location>
        <topology evidence="1">Multi-pass membrane protein</topology>
    </subcellularLocation>
</comment>
<evidence type="ECO:0000256" key="3">
    <source>
        <dbReference type="ARBA" id="ARBA00022692"/>
    </source>
</evidence>